<dbReference type="SUPFAM" id="SSF46579">
    <property type="entry name" value="Prefoldin"/>
    <property type="match status" value="1"/>
</dbReference>
<keyword evidence="2" id="KW-1185">Reference proteome</keyword>
<comment type="caution">
    <text evidence="1">The sequence shown here is derived from an EMBL/GenBank/DDBJ whole genome shotgun (WGS) entry which is preliminary data.</text>
</comment>
<dbReference type="EMBL" id="JAEPRB010000037">
    <property type="protein sequence ID" value="KAG2224765.1"/>
    <property type="molecule type" value="Genomic_DNA"/>
</dbReference>
<evidence type="ECO:0000313" key="2">
    <source>
        <dbReference type="Proteomes" id="UP000646827"/>
    </source>
</evidence>
<accession>A0A8H7VL96</accession>
<gene>
    <name evidence="1" type="ORF">INT45_005289</name>
</gene>
<reference evidence="1 2" key="1">
    <citation type="submission" date="2020-12" db="EMBL/GenBank/DDBJ databases">
        <title>Metabolic potential, ecology and presence of endohyphal bacteria is reflected in genomic diversity of Mucoromycotina.</title>
        <authorList>
            <person name="Muszewska A."/>
            <person name="Okrasinska A."/>
            <person name="Steczkiewicz K."/>
            <person name="Drgas O."/>
            <person name="Orlowska M."/>
            <person name="Perlinska-Lenart U."/>
            <person name="Aleksandrzak-Piekarczyk T."/>
            <person name="Szatraj K."/>
            <person name="Zielenkiewicz U."/>
            <person name="Pilsyk S."/>
            <person name="Malc E."/>
            <person name="Mieczkowski P."/>
            <person name="Kruszewska J.S."/>
            <person name="Biernat P."/>
            <person name="Pawlowska J."/>
        </authorList>
    </citation>
    <scope>NUCLEOTIDE SEQUENCE [LARGE SCALE GENOMIC DNA]</scope>
    <source>
        <strain evidence="1 2">CBS 142.35</strain>
    </source>
</reference>
<name>A0A8H7VL96_9FUNG</name>
<sequence length="71" mass="8225">MPTEKDILQHQLQELKVLEAELSTVHPKARLYERMVPSSNVFFLAKDKNAVKSATKQQQDTMTKKLKELNK</sequence>
<dbReference type="AlphaFoldDB" id="A0A8H7VL96"/>
<proteinExistence type="predicted"/>
<evidence type="ECO:0000313" key="1">
    <source>
        <dbReference type="EMBL" id="KAG2224765.1"/>
    </source>
</evidence>
<dbReference type="OrthoDB" id="2442112at2759"/>
<protein>
    <submittedName>
        <fullName evidence="1">Uncharacterized protein</fullName>
    </submittedName>
</protein>
<dbReference type="Proteomes" id="UP000646827">
    <property type="component" value="Unassembled WGS sequence"/>
</dbReference>
<organism evidence="1 2">
    <name type="scientific">Circinella minor</name>
    <dbReference type="NCBI Taxonomy" id="1195481"/>
    <lineage>
        <taxon>Eukaryota</taxon>
        <taxon>Fungi</taxon>
        <taxon>Fungi incertae sedis</taxon>
        <taxon>Mucoromycota</taxon>
        <taxon>Mucoromycotina</taxon>
        <taxon>Mucoromycetes</taxon>
        <taxon>Mucorales</taxon>
        <taxon>Lichtheimiaceae</taxon>
        <taxon>Circinella</taxon>
    </lineage>
</organism>